<dbReference type="GO" id="GO:0030170">
    <property type="term" value="F:pyridoxal phosphate binding"/>
    <property type="evidence" value="ECO:0007669"/>
    <property type="project" value="TreeGrafter"/>
</dbReference>
<evidence type="ECO:0000256" key="1">
    <source>
        <dbReference type="PIRSR" id="PIRSR000390-1"/>
    </source>
</evidence>
<dbReference type="InterPro" id="IPR015421">
    <property type="entry name" value="PyrdxlP-dep_Trfase_major"/>
</dbReference>
<protein>
    <submittedName>
        <fullName evidence="4">DegT/DnrJ/EryC1/StrS aminotransferase</fullName>
    </submittedName>
</protein>
<dbReference type="GO" id="GO:0000271">
    <property type="term" value="P:polysaccharide biosynthetic process"/>
    <property type="evidence" value="ECO:0007669"/>
    <property type="project" value="TreeGrafter"/>
</dbReference>
<evidence type="ECO:0000256" key="2">
    <source>
        <dbReference type="PIRSR" id="PIRSR000390-2"/>
    </source>
</evidence>
<keyword evidence="4" id="KW-0808">Transferase</keyword>
<dbReference type="AlphaFoldDB" id="A0A0G1CGV8"/>
<dbReference type="STRING" id="1618436.UV59_C0011G0006"/>
<proteinExistence type="inferred from homology"/>
<reference evidence="4 5" key="1">
    <citation type="journal article" date="2015" name="Nature">
        <title>rRNA introns, odd ribosomes, and small enigmatic genomes across a large radiation of phyla.</title>
        <authorList>
            <person name="Brown C.T."/>
            <person name="Hug L.A."/>
            <person name="Thomas B.C."/>
            <person name="Sharon I."/>
            <person name="Castelle C.J."/>
            <person name="Singh A."/>
            <person name="Wilkins M.J."/>
            <person name="Williams K.H."/>
            <person name="Banfield J.F."/>
        </authorList>
    </citation>
    <scope>NUCLEOTIDE SEQUENCE [LARGE SCALE GENOMIC DNA]</scope>
</reference>
<comment type="caution">
    <text evidence="4">The sequence shown here is derived from an EMBL/GenBank/DDBJ whole genome shotgun (WGS) entry which is preliminary data.</text>
</comment>
<dbReference type="GO" id="GO:0008483">
    <property type="term" value="F:transaminase activity"/>
    <property type="evidence" value="ECO:0007669"/>
    <property type="project" value="UniProtKB-KW"/>
</dbReference>
<gene>
    <name evidence="4" type="ORF">UV59_C0011G0006</name>
</gene>
<organism evidence="4 5">
    <name type="scientific">Candidatus Gottesmanbacteria bacterium GW2011_GWA1_43_11</name>
    <dbReference type="NCBI Taxonomy" id="1618436"/>
    <lineage>
        <taxon>Bacteria</taxon>
        <taxon>Candidatus Gottesmaniibacteriota</taxon>
    </lineage>
</organism>
<dbReference type="InterPro" id="IPR015424">
    <property type="entry name" value="PyrdxlP-dep_Trfase"/>
</dbReference>
<evidence type="ECO:0000313" key="5">
    <source>
        <dbReference type="Proteomes" id="UP000034543"/>
    </source>
</evidence>
<accession>A0A0G1CGV8</accession>
<dbReference type="Gene3D" id="3.40.640.10">
    <property type="entry name" value="Type I PLP-dependent aspartate aminotransferase-like (Major domain)"/>
    <property type="match status" value="1"/>
</dbReference>
<feature type="modified residue" description="N6-(pyridoxal phosphate)lysine" evidence="2">
    <location>
        <position position="185"/>
    </location>
</feature>
<keyword evidence="2 3" id="KW-0663">Pyridoxal phosphate</keyword>
<dbReference type="PANTHER" id="PTHR30244">
    <property type="entry name" value="TRANSAMINASE"/>
    <property type="match status" value="1"/>
</dbReference>
<evidence type="ECO:0000313" key="4">
    <source>
        <dbReference type="EMBL" id="KKS85050.1"/>
    </source>
</evidence>
<dbReference type="PIRSF" id="PIRSF000390">
    <property type="entry name" value="PLP_StrS"/>
    <property type="match status" value="1"/>
</dbReference>
<dbReference type="SUPFAM" id="SSF53383">
    <property type="entry name" value="PLP-dependent transferases"/>
    <property type="match status" value="1"/>
</dbReference>
<evidence type="ECO:0000256" key="3">
    <source>
        <dbReference type="RuleBase" id="RU004508"/>
    </source>
</evidence>
<dbReference type="PANTHER" id="PTHR30244:SF34">
    <property type="entry name" value="DTDP-4-AMINO-4,6-DIDEOXYGALACTOSE TRANSAMINASE"/>
    <property type="match status" value="1"/>
</dbReference>
<name>A0A0G1CGV8_9BACT</name>
<sequence length="413" mass="46594">MFTRPIAIGLSPNTESKDYLVALQTLFQPWKWNTTDTLVALENWFKNRFSVSHAYSFNAGRSALLAILHSFGLHEGDEVLLQAFTCVAVPNSVRWAGLVPKFVDIDRTLNLDIRDAEKKISPKTKVMIVQHTFGIPAEMDLITDFCKKHGLYLVEDCAHSLGATYKGKAVGTFGTAAFFSFGRDKIISSVFGGVAITVDPIFGARMKDYRRRLPHPGFIWTLRQLAHPLAFAVILPLYSSGIGKLLLWILQKLHLLSFPVYPEEKKGRQPHDFPKQLPVALARLALAQLVRVDSFNERRCEHAESYRKRLQNVELMPVLSGAIYLRFPLISLKAEELQFRAKKEGMLFGNWYHHVIDPTGTDLTQIGYEWGSCPASEQTARTIINLPTYPTLSSQAHAQVCSFINKSYAQDIR</sequence>
<dbReference type="Pfam" id="PF01041">
    <property type="entry name" value="DegT_DnrJ_EryC1"/>
    <property type="match status" value="2"/>
</dbReference>
<dbReference type="Proteomes" id="UP000034543">
    <property type="component" value="Unassembled WGS sequence"/>
</dbReference>
<dbReference type="Gene3D" id="3.90.1150.10">
    <property type="entry name" value="Aspartate Aminotransferase, domain 1"/>
    <property type="match status" value="1"/>
</dbReference>
<keyword evidence="4" id="KW-0032">Aminotransferase</keyword>
<dbReference type="EMBL" id="LCFB01000011">
    <property type="protein sequence ID" value="KKS85050.1"/>
    <property type="molecule type" value="Genomic_DNA"/>
</dbReference>
<feature type="active site" description="Proton acceptor" evidence="1">
    <location>
        <position position="185"/>
    </location>
</feature>
<dbReference type="InterPro" id="IPR000653">
    <property type="entry name" value="DegT/StrS_aminotransferase"/>
</dbReference>
<dbReference type="InterPro" id="IPR015422">
    <property type="entry name" value="PyrdxlP-dep_Trfase_small"/>
</dbReference>
<comment type="similarity">
    <text evidence="3">Belongs to the DegT/DnrJ/EryC1 family.</text>
</comment>